<evidence type="ECO:0000256" key="5">
    <source>
        <dbReference type="ARBA" id="ARBA00022692"/>
    </source>
</evidence>
<dbReference type="EMBL" id="BEYU01000021">
    <property type="protein sequence ID" value="GBG26499.1"/>
    <property type="molecule type" value="Genomic_DNA"/>
</dbReference>
<dbReference type="InterPro" id="IPR031846">
    <property type="entry name" value="Hvcn1"/>
</dbReference>
<organism evidence="16 17">
    <name type="scientific">Hondaea fermentalgiana</name>
    <dbReference type="NCBI Taxonomy" id="2315210"/>
    <lineage>
        <taxon>Eukaryota</taxon>
        <taxon>Sar</taxon>
        <taxon>Stramenopiles</taxon>
        <taxon>Bigyra</taxon>
        <taxon>Labyrinthulomycetes</taxon>
        <taxon>Thraustochytrida</taxon>
        <taxon>Thraustochytriidae</taxon>
        <taxon>Hondaea</taxon>
    </lineage>
</organism>
<dbReference type="InParanoid" id="A0A2R5G853"/>
<feature type="region of interest" description="Disordered" evidence="13">
    <location>
        <begin position="254"/>
        <end position="300"/>
    </location>
</feature>
<keyword evidence="10 14" id="KW-0472">Membrane</keyword>
<dbReference type="PANTHER" id="PTHR46480">
    <property type="entry name" value="F20B24.22"/>
    <property type="match status" value="1"/>
</dbReference>
<dbReference type="InterPro" id="IPR027359">
    <property type="entry name" value="Volt_channel_dom_sf"/>
</dbReference>
<comment type="subcellular location">
    <subcellularLocation>
        <location evidence="1">Cell membrane</location>
        <topology evidence="1">Multi-pass membrane protein</topology>
    </subcellularLocation>
</comment>
<keyword evidence="6" id="KW-0851">Voltage-gated channel</keyword>
<evidence type="ECO:0000256" key="3">
    <source>
        <dbReference type="ARBA" id="ARBA00022448"/>
    </source>
</evidence>
<evidence type="ECO:0000256" key="13">
    <source>
        <dbReference type="SAM" id="MobiDB-lite"/>
    </source>
</evidence>
<keyword evidence="7 14" id="KW-1133">Transmembrane helix</keyword>
<evidence type="ECO:0000256" key="6">
    <source>
        <dbReference type="ARBA" id="ARBA00022882"/>
    </source>
</evidence>
<evidence type="ECO:0000256" key="7">
    <source>
        <dbReference type="ARBA" id="ARBA00022989"/>
    </source>
</evidence>
<keyword evidence="4" id="KW-1003">Cell membrane</keyword>
<evidence type="ECO:0000313" key="16">
    <source>
        <dbReference type="EMBL" id="GBG26499.1"/>
    </source>
</evidence>
<accession>A0A2R5G853</accession>
<dbReference type="GO" id="GO:0005886">
    <property type="term" value="C:plasma membrane"/>
    <property type="evidence" value="ECO:0007669"/>
    <property type="project" value="UniProtKB-SubCell"/>
</dbReference>
<feature type="domain" description="Ion transport" evidence="15">
    <location>
        <begin position="132"/>
        <end position="206"/>
    </location>
</feature>
<comment type="caution">
    <text evidence="16">The sequence shown here is derived from an EMBL/GenBank/DDBJ whole genome shotgun (WGS) entry which is preliminary data.</text>
</comment>
<dbReference type="InterPro" id="IPR005821">
    <property type="entry name" value="Ion_trans_dom"/>
</dbReference>
<evidence type="ECO:0000256" key="10">
    <source>
        <dbReference type="ARBA" id="ARBA00023136"/>
    </source>
</evidence>
<dbReference type="PANTHER" id="PTHR46480:SF1">
    <property type="entry name" value="VOLTAGE-GATED HYDROGEN CHANNEL 1"/>
    <property type="match status" value="1"/>
</dbReference>
<evidence type="ECO:0000259" key="15">
    <source>
        <dbReference type="Pfam" id="PF00520"/>
    </source>
</evidence>
<evidence type="ECO:0000256" key="9">
    <source>
        <dbReference type="ARBA" id="ARBA00023065"/>
    </source>
</evidence>
<keyword evidence="9" id="KW-0406">Ion transport</keyword>
<reference evidence="16 17" key="1">
    <citation type="submission" date="2017-12" db="EMBL/GenBank/DDBJ databases">
        <title>Sequencing, de novo assembly and annotation of complete genome of a new Thraustochytrid species, strain FCC1311.</title>
        <authorList>
            <person name="Sedici K."/>
            <person name="Godart F."/>
            <person name="Aiese Cigliano R."/>
            <person name="Sanseverino W."/>
            <person name="Barakat M."/>
            <person name="Ortet P."/>
            <person name="Marechal E."/>
            <person name="Cagnac O."/>
            <person name="Amato A."/>
        </authorList>
    </citation>
    <scope>NUCLEOTIDE SEQUENCE [LARGE SCALE GENOMIC DNA]</scope>
</reference>
<evidence type="ECO:0000313" key="17">
    <source>
        <dbReference type="Proteomes" id="UP000241890"/>
    </source>
</evidence>
<dbReference type="Gene3D" id="1.20.120.350">
    <property type="entry name" value="Voltage-gated potassium channels. Chain C"/>
    <property type="match status" value="1"/>
</dbReference>
<evidence type="ECO:0000256" key="2">
    <source>
        <dbReference type="ARBA" id="ARBA00015897"/>
    </source>
</evidence>
<dbReference type="OrthoDB" id="427456at2759"/>
<gene>
    <name evidence="16" type="ORF">FCC1311_027202</name>
</gene>
<feature type="transmembrane region" description="Helical" evidence="14">
    <location>
        <begin position="133"/>
        <end position="153"/>
    </location>
</feature>
<dbReference type="GO" id="GO:0030171">
    <property type="term" value="F:voltage-gated proton channel activity"/>
    <property type="evidence" value="ECO:0007669"/>
    <property type="project" value="InterPro"/>
</dbReference>
<keyword evidence="17" id="KW-1185">Reference proteome</keyword>
<sequence>MGRQVHWAPTKAFFLAYEEERKKVKAKFGKDSWNYRTLKFVHSHGVQSFLAALLALDVLVLIVELILTAYFPPCSVIIEQCVAINASDVEASTQDTAHRLLAEIPEASHSDGSEQCAAACAHQPHGVHGAHEALFWISVTILILFELELAVLLASIHRLFFRNALYIFDFVVVTVALVLETVLHTELAQEAGGLLIFVRLWRLLRVGHGIFTDVHEVDHNKMEKLRHEHKELIRENQSLRDHIISLGGRPPDAFEADETLSQADPFDTATPFQEDGSTSRDSQSTSVRDTSGSYGALAQT</sequence>
<evidence type="ECO:0000256" key="12">
    <source>
        <dbReference type="ARBA" id="ARBA00031989"/>
    </source>
</evidence>
<protein>
    <recommendedName>
        <fullName evidence="2">Voltage-gated hydrogen channel 1</fullName>
    </recommendedName>
    <alternativeName>
        <fullName evidence="12">Hydrogen voltage-gated channel 1</fullName>
    </alternativeName>
</protein>
<evidence type="ECO:0000256" key="4">
    <source>
        <dbReference type="ARBA" id="ARBA00022475"/>
    </source>
</evidence>
<keyword evidence="8" id="KW-0175">Coiled coil</keyword>
<dbReference type="Pfam" id="PF00520">
    <property type="entry name" value="Ion_trans"/>
    <property type="match status" value="1"/>
</dbReference>
<dbReference type="Proteomes" id="UP000241890">
    <property type="component" value="Unassembled WGS sequence"/>
</dbReference>
<feature type="compositionally biased region" description="Polar residues" evidence="13">
    <location>
        <begin position="275"/>
        <end position="300"/>
    </location>
</feature>
<keyword evidence="3" id="KW-0813">Transport</keyword>
<evidence type="ECO:0000256" key="1">
    <source>
        <dbReference type="ARBA" id="ARBA00004651"/>
    </source>
</evidence>
<dbReference type="AlphaFoldDB" id="A0A2R5G853"/>
<proteinExistence type="predicted"/>
<evidence type="ECO:0000256" key="11">
    <source>
        <dbReference type="ARBA" id="ARBA00023303"/>
    </source>
</evidence>
<feature type="transmembrane region" description="Helical" evidence="14">
    <location>
        <begin position="49"/>
        <end position="71"/>
    </location>
</feature>
<name>A0A2R5G853_9STRA</name>
<dbReference type="GO" id="GO:0034702">
    <property type="term" value="C:monoatomic ion channel complex"/>
    <property type="evidence" value="ECO:0007669"/>
    <property type="project" value="UniProtKB-KW"/>
</dbReference>
<feature type="transmembrane region" description="Helical" evidence="14">
    <location>
        <begin position="165"/>
        <end position="183"/>
    </location>
</feature>
<evidence type="ECO:0000256" key="14">
    <source>
        <dbReference type="SAM" id="Phobius"/>
    </source>
</evidence>
<keyword evidence="5 14" id="KW-0812">Transmembrane</keyword>
<keyword evidence="11" id="KW-0407">Ion channel</keyword>
<evidence type="ECO:0000256" key="8">
    <source>
        <dbReference type="ARBA" id="ARBA00023054"/>
    </source>
</evidence>